<keyword evidence="3" id="KW-1185">Reference proteome</keyword>
<evidence type="ECO:0000313" key="2">
    <source>
        <dbReference type="EMBL" id="USW49407.1"/>
    </source>
</evidence>
<reference evidence="2" key="1">
    <citation type="submission" date="2022-06" db="EMBL/GenBank/DDBJ databases">
        <title>Complete genome sequences of two strains of the flax pathogen Septoria linicola.</title>
        <authorList>
            <person name="Lapalu N."/>
            <person name="Simon A."/>
            <person name="Demenou B."/>
            <person name="Paumier D."/>
            <person name="Guillot M.-P."/>
            <person name="Gout L."/>
            <person name="Valade R."/>
        </authorList>
    </citation>
    <scope>NUCLEOTIDE SEQUENCE</scope>
    <source>
        <strain evidence="2">SE15195</strain>
    </source>
</reference>
<dbReference type="Proteomes" id="UP001056384">
    <property type="component" value="Chromosome 2"/>
</dbReference>
<proteinExistence type="predicted"/>
<gene>
    <name evidence="2" type="ORF">Slin15195_G027260</name>
</gene>
<sequence length="170" mass="19535">MSHADHLDPSALSTTETSPHPDICITASSPPPDESQPIQYQIEYLARTTFVLVRNEDAPPWLEDHISEHFKAEFDNISQPQTWQQQKDLFRKFHQDPNYSANLLSVSVNVREHGTHADAYMLIETVGRPGPDIRRQNMAVQKWWRRDGKWHHIHTMRGGSGLDDSLNMGQ</sequence>
<feature type="region of interest" description="Disordered" evidence="1">
    <location>
        <begin position="1"/>
        <end position="36"/>
    </location>
</feature>
<dbReference type="AlphaFoldDB" id="A0A9Q9ANV2"/>
<dbReference type="EMBL" id="CP099419">
    <property type="protein sequence ID" value="USW49407.1"/>
    <property type="molecule type" value="Genomic_DNA"/>
</dbReference>
<accession>A0A9Q9ANV2</accession>
<name>A0A9Q9ANV2_9PEZI</name>
<organism evidence="2 3">
    <name type="scientific">Septoria linicola</name>
    <dbReference type="NCBI Taxonomy" id="215465"/>
    <lineage>
        <taxon>Eukaryota</taxon>
        <taxon>Fungi</taxon>
        <taxon>Dikarya</taxon>
        <taxon>Ascomycota</taxon>
        <taxon>Pezizomycotina</taxon>
        <taxon>Dothideomycetes</taxon>
        <taxon>Dothideomycetidae</taxon>
        <taxon>Mycosphaerellales</taxon>
        <taxon>Mycosphaerellaceae</taxon>
        <taxon>Septoria</taxon>
    </lineage>
</organism>
<evidence type="ECO:0000313" key="3">
    <source>
        <dbReference type="Proteomes" id="UP001056384"/>
    </source>
</evidence>
<protein>
    <submittedName>
        <fullName evidence="2">Uncharacterized protein</fullName>
    </submittedName>
</protein>
<evidence type="ECO:0000256" key="1">
    <source>
        <dbReference type="SAM" id="MobiDB-lite"/>
    </source>
</evidence>